<dbReference type="AlphaFoldDB" id="A0A0R0J567"/>
<dbReference type="EMBL" id="CM000841">
    <property type="protein sequence ID" value="KRH46532.1"/>
    <property type="molecule type" value="Genomic_DNA"/>
</dbReference>
<evidence type="ECO:0000313" key="3">
    <source>
        <dbReference type="Proteomes" id="UP000008827"/>
    </source>
</evidence>
<accession>A0A0R0J567</accession>
<dbReference type="InParanoid" id="A0A0R0J567"/>
<dbReference type="Gramene" id="KRH46532">
    <property type="protein sequence ID" value="KRH46532"/>
    <property type="gene ID" value="GLYMA_08G340100"/>
</dbReference>
<organism evidence="1">
    <name type="scientific">Glycine max</name>
    <name type="common">Soybean</name>
    <name type="synonym">Glycine hispida</name>
    <dbReference type="NCBI Taxonomy" id="3847"/>
    <lineage>
        <taxon>Eukaryota</taxon>
        <taxon>Viridiplantae</taxon>
        <taxon>Streptophyta</taxon>
        <taxon>Embryophyta</taxon>
        <taxon>Tracheophyta</taxon>
        <taxon>Spermatophyta</taxon>
        <taxon>Magnoliopsida</taxon>
        <taxon>eudicotyledons</taxon>
        <taxon>Gunneridae</taxon>
        <taxon>Pentapetalae</taxon>
        <taxon>rosids</taxon>
        <taxon>fabids</taxon>
        <taxon>Fabales</taxon>
        <taxon>Fabaceae</taxon>
        <taxon>Papilionoideae</taxon>
        <taxon>50 kb inversion clade</taxon>
        <taxon>NPAAA clade</taxon>
        <taxon>indigoferoid/millettioid clade</taxon>
        <taxon>Phaseoleae</taxon>
        <taxon>Glycine</taxon>
        <taxon>Glycine subgen. Soja</taxon>
    </lineage>
</organism>
<dbReference type="EnsemblPlants" id="KRH46532">
    <property type="protein sequence ID" value="KRH46532"/>
    <property type="gene ID" value="GLYMA_08G340100"/>
</dbReference>
<gene>
    <name evidence="1" type="ORF">GLYMA_08G340100</name>
</gene>
<protein>
    <submittedName>
        <fullName evidence="1 2">Uncharacterized protein</fullName>
    </submittedName>
</protein>
<sequence length="71" mass="8140">MRTNPVSFWPTTTLPTNQVILLPPSINHRIFPIILYNPPKIATIILKKYRFTENNKQPAIKPSKQIFGPLA</sequence>
<evidence type="ECO:0000313" key="1">
    <source>
        <dbReference type="EMBL" id="KRH46532.1"/>
    </source>
</evidence>
<name>A0A0R0J567_SOYBN</name>
<proteinExistence type="predicted"/>
<evidence type="ECO:0000313" key="2">
    <source>
        <dbReference type="EnsemblPlants" id="KRH46532"/>
    </source>
</evidence>
<reference evidence="2" key="2">
    <citation type="submission" date="2018-02" db="UniProtKB">
        <authorList>
            <consortium name="EnsemblPlants"/>
        </authorList>
    </citation>
    <scope>IDENTIFICATION</scope>
    <source>
        <strain evidence="2">Williams 82</strain>
    </source>
</reference>
<dbReference type="Proteomes" id="UP000008827">
    <property type="component" value="Chromosome 8"/>
</dbReference>
<keyword evidence="3" id="KW-1185">Reference proteome</keyword>
<reference evidence="1 2" key="1">
    <citation type="journal article" date="2010" name="Nature">
        <title>Genome sequence of the palaeopolyploid soybean.</title>
        <authorList>
            <person name="Schmutz J."/>
            <person name="Cannon S.B."/>
            <person name="Schlueter J."/>
            <person name="Ma J."/>
            <person name="Mitros T."/>
            <person name="Nelson W."/>
            <person name="Hyten D.L."/>
            <person name="Song Q."/>
            <person name="Thelen J.J."/>
            <person name="Cheng J."/>
            <person name="Xu D."/>
            <person name="Hellsten U."/>
            <person name="May G.D."/>
            <person name="Yu Y."/>
            <person name="Sakurai T."/>
            <person name="Umezawa T."/>
            <person name="Bhattacharyya M.K."/>
            <person name="Sandhu D."/>
            <person name="Valliyodan B."/>
            <person name="Lindquist E."/>
            <person name="Peto M."/>
            <person name="Grant D."/>
            <person name="Shu S."/>
            <person name="Goodstein D."/>
            <person name="Barry K."/>
            <person name="Futrell-Griggs M."/>
            <person name="Abernathy B."/>
            <person name="Du J."/>
            <person name="Tian Z."/>
            <person name="Zhu L."/>
            <person name="Gill N."/>
            <person name="Joshi T."/>
            <person name="Libault M."/>
            <person name="Sethuraman A."/>
            <person name="Zhang X.-C."/>
            <person name="Shinozaki K."/>
            <person name="Nguyen H.T."/>
            <person name="Wing R.A."/>
            <person name="Cregan P."/>
            <person name="Specht J."/>
            <person name="Grimwood J."/>
            <person name="Rokhsar D."/>
            <person name="Stacey G."/>
            <person name="Shoemaker R.C."/>
            <person name="Jackson S.A."/>
        </authorList>
    </citation>
    <scope>NUCLEOTIDE SEQUENCE</scope>
    <source>
        <strain evidence="2">cv. Williams 82</strain>
        <tissue evidence="1">Callus</tissue>
    </source>
</reference>
<reference evidence="1" key="3">
    <citation type="submission" date="2018-07" db="EMBL/GenBank/DDBJ databases">
        <title>WGS assembly of Glycine max.</title>
        <authorList>
            <person name="Schmutz J."/>
            <person name="Cannon S."/>
            <person name="Schlueter J."/>
            <person name="Ma J."/>
            <person name="Mitros T."/>
            <person name="Nelson W."/>
            <person name="Hyten D."/>
            <person name="Song Q."/>
            <person name="Thelen J."/>
            <person name="Cheng J."/>
            <person name="Xu D."/>
            <person name="Hellsten U."/>
            <person name="May G."/>
            <person name="Yu Y."/>
            <person name="Sakurai T."/>
            <person name="Umezawa T."/>
            <person name="Bhattacharyya M."/>
            <person name="Sandhu D."/>
            <person name="Valliyodan B."/>
            <person name="Lindquist E."/>
            <person name="Peto M."/>
            <person name="Grant D."/>
            <person name="Shu S."/>
            <person name="Goodstein D."/>
            <person name="Barry K."/>
            <person name="Futrell-Griggs M."/>
            <person name="Abernathy B."/>
            <person name="Du J."/>
            <person name="Tian Z."/>
            <person name="Zhu L."/>
            <person name="Gill N."/>
            <person name="Joshi T."/>
            <person name="Libault M."/>
            <person name="Sethuraman A."/>
            <person name="Zhang X."/>
            <person name="Shinozaki K."/>
            <person name="Nguyen H."/>
            <person name="Wing R."/>
            <person name="Cregan P."/>
            <person name="Specht J."/>
            <person name="Grimwood J."/>
            <person name="Rokhsar D."/>
            <person name="Stacey G."/>
            <person name="Shoemaker R."/>
            <person name="Jackson S."/>
        </authorList>
    </citation>
    <scope>NUCLEOTIDE SEQUENCE</scope>
    <source>
        <tissue evidence="1">Callus</tissue>
    </source>
</reference>